<keyword evidence="2" id="KW-1185">Reference proteome</keyword>
<proteinExistence type="predicted"/>
<accession>A0A5S9NAH5</accession>
<reference evidence="1 2" key="1">
    <citation type="submission" date="2019-12" db="EMBL/GenBank/DDBJ databases">
        <authorList>
            <person name="Reyes-Prieto M."/>
        </authorList>
    </citation>
    <scope>NUCLEOTIDE SEQUENCE [LARGE SCALE GENOMIC DNA]</scope>
    <source>
        <strain evidence="1">HF14-78462</strain>
    </source>
</reference>
<sequence>MDQQQAAFELLRLTLERHPEATATPDATIDLYRTCLAAVAGAPPLSGSRKPVRLETICPSCGGRVEIEFTP</sequence>
<dbReference type="RefSeq" id="WP_144343814.1">
    <property type="nucleotide sequence ID" value="NZ_CACSAS010000001.1"/>
</dbReference>
<dbReference type="EMBL" id="CACSAS010000001">
    <property type="protein sequence ID" value="CAA0086485.1"/>
    <property type="molecule type" value="Genomic_DNA"/>
</dbReference>
<dbReference type="AlphaFoldDB" id="A0A5S9NAH5"/>
<name>A0A5S9NAH5_9HYPH</name>
<evidence type="ECO:0000313" key="1">
    <source>
        <dbReference type="EMBL" id="CAA0086485.1"/>
    </source>
</evidence>
<evidence type="ECO:0000313" key="2">
    <source>
        <dbReference type="Proteomes" id="UP000433050"/>
    </source>
</evidence>
<gene>
    <name evidence="1" type="ORF">STARVERO_00226</name>
</gene>
<protein>
    <submittedName>
        <fullName evidence="1">Uncharacterized protein</fullName>
    </submittedName>
</protein>
<organism evidence="1 2">
    <name type="scientific">Starkeya nomas</name>
    <dbReference type="NCBI Taxonomy" id="2666134"/>
    <lineage>
        <taxon>Bacteria</taxon>
        <taxon>Pseudomonadati</taxon>
        <taxon>Pseudomonadota</taxon>
        <taxon>Alphaproteobacteria</taxon>
        <taxon>Hyphomicrobiales</taxon>
        <taxon>Xanthobacteraceae</taxon>
        <taxon>Starkeya</taxon>
    </lineage>
</organism>
<dbReference type="Proteomes" id="UP000433050">
    <property type="component" value="Unassembled WGS sequence"/>
</dbReference>